<dbReference type="SUPFAM" id="SSF103473">
    <property type="entry name" value="MFS general substrate transporter"/>
    <property type="match status" value="1"/>
</dbReference>
<keyword evidence="8" id="KW-1185">Reference proteome</keyword>
<evidence type="ECO:0000313" key="7">
    <source>
        <dbReference type="EMBL" id="KZD07343.1"/>
    </source>
</evidence>
<feature type="transmembrane region" description="Helical" evidence="5">
    <location>
        <begin position="229"/>
        <end position="247"/>
    </location>
</feature>
<accession>A0A154W1K6</accession>
<dbReference type="PANTHER" id="PTHR23521">
    <property type="entry name" value="TRANSPORTER MFS SUPERFAMILY"/>
    <property type="match status" value="1"/>
</dbReference>
<name>A0A154W1K6_9PROT</name>
<dbReference type="Pfam" id="PF07690">
    <property type="entry name" value="MFS_1"/>
    <property type="match status" value="2"/>
</dbReference>
<feature type="transmembrane region" description="Helical" evidence="5">
    <location>
        <begin position="37"/>
        <end position="56"/>
    </location>
</feature>
<sequence>MQLWALLAGVALLVAGNGLQATLLGVRAGLEGMADETVGVVMSAHFAGFVAGSIYAPSLIQRVGHIRAFAALASIASAVALCFAIFATPLAWIALRGLHGACYAGLVIVAESWLNASASRERRGRVLALYMIVMYGSWTASQLFLTRAPADGFVLFCLVSVCLSLALVPITLTEAGIPGVVAATRLKLGRLYALSPLALVGSFVLGLTVSAFFGMAPTFAQSIGLEKDAIAIFVGAMLTGALILQWPLGWLSDRVDRRYVIVGTSAVAAAIAALIAAYPEASPGRLIALSCLLGGATMPAYSLCVAHLNDHIEEDELIAAASGLVLVYGIGSAMGPFAASVVMGSLGPEGLFVFIAVAMVAYAVYSGYRFTQRAAPAPEDKESYTAVPQTSHAALPLHRHGSGKAEGEPAPR</sequence>
<feature type="region of interest" description="Disordered" evidence="4">
    <location>
        <begin position="379"/>
        <end position="412"/>
    </location>
</feature>
<dbReference type="Gene3D" id="1.20.1250.20">
    <property type="entry name" value="MFS general substrate transporter like domains"/>
    <property type="match status" value="2"/>
</dbReference>
<feature type="transmembrane region" description="Helical" evidence="5">
    <location>
        <begin position="126"/>
        <end position="146"/>
    </location>
</feature>
<dbReference type="InterPro" id="IPR011701">
    <property type="entry name" value="MFS"/>
</dbReference>
<gene>
    <name evidence="7" type="ORF">AUP43_02130</name>
</gene>
<feature type="transmembrane region" description="Helical" evidence="5">
    <location>
        <begin position="68"/>
        <end position="87"/>
    </location>
</feature>
<feature type="transmembrane region" description="Helical" evidence="5">
    <location>
        <begin position="317"/>
        <end position="339"/>
    </location>
</feature>
<feature type="transmembrane region" description="Helical" evidence="5">
    <location>
        <begin position="152"/>
        <end position="170"/>
    </location>
</feature>
<feature type="transmembrane region" description="Helical" evidence="5">
    <location>
        <begin position="93"/>
        <end position="114"/>
    </location>
</feature>
<protein>
    <recommendedName>
        <fullName evidence="6">Major facilitator superfamily (MFS) profile domain-containing protein</fullName>
    </recommendedName>
</protein>
<evidence type="ECO:0000256" key="2">
    <source>
        <dbReference type="ARBA" id="ARBA00022989"/>
    </source>
</evidence>
<dbReference type="InterPro" id="IPR036259">
    <property type="entry name" value="MFS_trans_sf"/>
</dbReference>
<dbReference type="Proteomes" id="UP000076400">
    <property type="component" value="Unassembled WGS sequence"/>
</dbReference>
<evidence type="ECO:0000259" key="6">
    <source>
        <dbReference type="PROSITE" id="PS50850"/>
    </source>
</evidence>
<feature type="compositionally biased region" description="Basic and acidic residues" evidence="4">
    <location>
        <begin position="403"/>
        <end position="412"/>
    </location>
</feature>
<dbReference type="RefSeq" id="WP_198154890.1">
    <property type="nucleotide sequence ID" value="NZ_LPXN01000116.1"/>
</dbReference>
<keyword evidence="2 5" id="KW-1133">Transmembrane helix</keyword>
<comment type="caution">
    <text evidence="7">The sequence shown here is derived from an EMBL/GenBank/DDBJ whole genome shotgun (WGS) entry which is preliminary data.</text>
</comment>
<dbReference type="EMBL" id="LPXN01000116">
    <property type="protein sequence ID" value="KZD07343.1"/>
    <property type="molecule type" value="Genomic_DNA"/>
</dbReference>
<evidence type="ECO:0000256" key="3">
    <source>
        <dbReference type="ARBA" id="ARBA00023136"/>
    </source>
</evidence>
<feature type="transmembrane region" description="Helical" evidence="5">
    <location>
        <begin position="259"/>
        <end position="278"/>
    </location>
</feature>
<dbReference type="PROSITE" id="PS50850">
    <property type="entry name" value="MFS"/>
    <property type="match status" value="1"/>
</dbReference>
<feature type="transmembrane region" description="Helical" evidence="5">
    <location>
        <begin position="191"/>
        <end position="217"/>
    </location>
</feature>
<dbReference type="AlphaFoldDB" id="A0A154W1K6"/>
<dbReference type="PANTHER" id="PTHR23521:SF3">
    <property type="entry name" value="MFS TRANSPORTER"/>
    <property type="match status" value="1"/>
</dbReference>
<feature type="transmembrane region" description="Helical" evidence="5">
    <location>
        <begin position="351"/>
        <end position="368"/>
    </location>
</feature>
<feature type="transmembrane region" description="Helical" evidence="5">
    <location>
        <begin position="284"/>
        <end position="305"/>
    </location>
</feature>
<organism evidence="7 8">
    <name type="scientific">Oceanibaculum pacificum</name>
    <dbReference type="NCBI Taxonomy" id="580166"/>
    <lineage>
        <taxon>Bacteria</taxon>
        <taxon>Pseudomonadati</taxon>
        <taxon>Pseudomonadota</taxon>
        <taxon>Alphaproteobacteria</taxon>
        <taxon>Rhodospirillales</taxon>
        <taxon>Oceanibaculaceae</taxon>
        <taxon>Oceanibaculum</taxon>
    </lineage>
</organism>
<dbReference type="CDD" id="cd17477">
    <property type="entry name" value="MFS_YcaD_like"/>
    <property type="match status" value="1"/>
</dbReference>
<evidence type="ECO:0000256" key="1">
    <source>
        <dbReference type="ARBA" id="ARBA00022692"/>
    </source>
</evidence>
<proteinExistence type="predicted"/>
<dbReference type="STRING" id="580166.AUP43_02130"/>
<evidence type="ECO:0000256" key="5">
    <source>
        <dbReference type="SAM" id="Phobius"/>
    </source>
</evidence>
<dbReference type="GO" id="GO:0005886">
    <property type="term" value="C:plasma membrane"/>
    <property type="evidence" value="ECO:0007669"/>
    <property type="project" value="TreeGrafter"/>
</dbReference>
<evidence type="ECO:0000256" key="4">
    <source>
        <dbReference type="SAM" id="MobiDB-lite"/>
    </source>
</evidence>
<evidence type="ECO:0000313" key="8">
    <source>
        <dbReference type="Proteomes" id="UP000076400"/>
    </source>
</evidence>
<keyword evidence="3 5" id="KW-0472">Membrane</keyword>
<dbReference type="GO" id="GO:0022857">
    <property type="term" value="F:transmembrane transporter activity"/>
    <property type="evidence" value="ECO:0007669"/>
    <property type="project" value="InterPro"/>
</dbReference>
<keyword evidence="1 5" id="KW-0812">Transmembrane</keyword>
<reference evidence="7 8" key="1">
    <citation type="submission" date="2015-12" db="EMBL/GenBank/DDBJ databases">
        <title>Genome sequence of Oceanibaculum pacificum MCCC 1A02656.</title>
        <authorList>
            <person name="Lu L."/>
            <person name="Lai Q."/>
            <person name="Shao Z."/>
            <person name="Qian P."/>
        </authorList>
    </citation>
    <scope>NUCLEOTIDE SEQUENCE [LARGE SCALE GENOMIC DNA]</scope>
    <source>
        <strain evidence="7 8">MCCC 1A02656</strain>
    </source>
</reference>
<dbReference type="InterPro" id="IPR020846">
    <property type="entry name" value="MFS_dom"/>
</dbReference>
<feature type="domain" description="Major facilitator superfamily (MFS) profile" evidence="6">
    <location>
        <begin position="194"/>
        <end position="412"/>
    </location>
</feature>
<dbReference type="InterPro" id="IPR047200">
    <property type="entry name" value="MFS_YcaD-like"/>
</dbReference>